<comment type="caution">
    <text evidence="16">The sequence shown here is derived from an EMBL/GenBank/DDBJ whole genome shotgun (WGS) entry which is preliminary data.</text>
</comment>
<feature type="chain" id="PRO_5006881448" evidence="14">
    <location>
        <begin position="26"/>
        <end position="621"/>
    </location>
</feature>
<dbReference type="InterPro" id="IPR037608">
    <property type="entry name" value="STIM1/2"/>
</dbReference>
<dbReference type="Pfam" id="PF07647">
    <property type="entry name" value="SAM_2"/>
    <property type="match status" value="1"/>
</dbReference>
<dbReference type="InterPro" id="IPR057835">
    <property type="entry name" value="EF-hand_STIM1/2"/>
</dbReference>
<feature type="coiled-coil region" evidence="12">
    <location>
        <begin position="244"/>
        <end position="315"/>
    </location>
</feature>
<keyword evidence="3" id="KW-0109">Calcium transport</keyword>
<dbReference type="EMBL" id="JYDW01000157">
    <property type="protein sequence ID" value="KRZ53692.1"/>
    <property type="molecule type" value="Genomic_DNA"/>
</dbReference>
<evidence type="ECO:0000256" key="8">
    <source>
        <dbReference type="ARBA" id="ARBA00022989"/>
    </source>
</evidence>
<dbReference type="InterPro" id="IPR001660">
    <property type="entry name" value="SAM"/>
</dbReference>
<dbReference type="STRING" id="6335.A0A0V1L334"/>
<dbReference type="SUPFAM" id="SSF47769">
    <property type="entry name" value="SAM/Pointed domain"/>
    <property type="match status" value="1"/>
</dbReference>
<evidence type="ECO:0000256" key="10">
    <source>
        <dbReference type="ARBA" id="ARBA00023065"/>
    </source>
</evidence>
<dbReference type="GO" id="GO:0005509">
    <property type="term" value="F:calcium ion binding"/>
    <property type="evidence" value="ECO:0007669"/>
    <property type="project" value="TreeGrafter"/>
</dbReference>
<proteinExistence type="predicted"/>
<dbReference type="Proteomes" id="UP000054721">
    <property type="component" value="Unassembled WGS sequence"/>
</dbReference>
<gene>
    <name evidence="16" type="primary">stim-1</name>
    <name evidence="16" type="ORF">T02_16242</name>
</gene>
<evidence type="ECO:0000256" key="11">
    <source>
        <dbReference type="ARBA" id="ARBA00023136"/>
    </source>
</evidence>
<keyword evidence="2" id="KW-0813">Transport</keyword>
<dbReference type="InterPro" id="IPR011992">
    <property type="entry name" value="EF-hand-dom_pair"/>
</dbReference>
<evidence type="ECO:0000256" key="12">
    <source>
        <dbReference type="SAM" id="Coils"/>
    </source>
</evidence>
<evidence type="ECO:0000256" key="4">
    <source>
        <dbReference type="ARBA" id="ARBA00022692"/>
    </source>
</evidence>
<feature type="transmembrane region" description="Helical" evidence="13">
    <location>
        <begin position="117"/>
        <end position="140"/>
    </location>
</feature>
<dbReference type="GO" id="GO:0005886">
    <property type="term" value="C:plasma membrane"/>
    <property type="evidence" value="ECO:0007669"/>
    <property type="project" value="TreeGrafter"/>
</dbReference>
<dbReference type="FunFam" id="1.10.150.50:FF:000009">
    <property type="entry name" value="Stromal interaction molecule 1"/>
    <property type="match status" value="1"/>
</dbReference>
<keyword evidence="17" id="KW-1185">Reference proteome</keyword>
<evidence type="ECO:0000256" key="5">
    <source>
        <dbReference type="ARBA" id="ARBA00022723"/>
    </source>
</evidence>
<keyword evidence="6 14" id="KW-0732">Signal</keyword>
<feature type="coiled-coil region" evidence="12">
    <location>
        <begin position="390"/>
        <end position="417"/>
    </location>
</feature>
<keyword evidence="7" id="KW-0106">Calcium</keyword>
<name>A0A0V1L334_9BILA</name>
<keyword evidence="4 13" id="KW-0812">Transmembrane</keyword>
<dbReference type="Gene3D" id="1.10.238.180">
    <property type="match status" value="1"/>
</dbReference>
<evidence type="ECO:0000256" key="9">
    <source>
        <dbReference type="ARBA" id="ARBA00023054"/>
    </source>
</evidence>
<dbReference type="GO" id="GO:0005246">
    <property type="term" value="F:calcium channel regulator activity"/>
    <property type="evidence" value="ECO:0007669"/>
    <property type="project" value="InterPro"/>
</dbReference>
<keyword evidence="5" id="KW-0479">Metal-binding</keyword>
<comment type="subcellular location">
    <subcellularLocation>
        <location evidence="1">Membrane</location>
        <topology evidence="1">Single-pass type I membrane protein</topology>
    </subcellularLocation>
</comment>
<reference evidence="16 17" key="1">
    <citation type="submission" date="2015-05" db="EMBL/GenBank/DDBJ databases">
        <title>Evolution of Trichinella species and genotypes.</title>
        <authorList>
            <person name="Korhonen P.K."/>
            <person name="Edoardo P."/>
            <person name="Giuseppe L.R."/>
            <person name="Gasser R.B."/>
        </authorList>
    </citation>
    <scope>NUCLEOTIDE SEQUENCE [LARGE SCALE GENOMIC DNA]</scope>
    <source>
        <strain evidence="16">ISS10</strain>
    </source>
</reference>
<dbReference type="GO" id="GO:0051049">
    <property type="term" value="P:regulation of transport"/>
    <property type="evidence" value="ECO:0007669"/>
    <property type="project" value="UniProtKB-ARBA"/>
</dbReference>
<feature type="transmembrane region" description="Helical" evidence="13">
    <location>
        <begin position="224"/>
        <end position="242"/>
    </location>
</feature>
<accession>A0A0V1L334</accession>
<feature type="signal peptide" evidence="14">
    <location>
        <begin position="1"/>
        <end position="25"/>
    </location>
</feature>
<dbReference type="PANTHER" id="PTHR15136">
    <property type="entry name" value="STROMAL INTERACTION MOLECULE HOMOLOG"/>
    <property type="match status" value="1"/>
</dbReference>
<evidence type="ECO:0000256" key="3">
    <source>
        <dbReference type="ARBA" id="ARBA00022568"/>
    </source>
</evidence>
<evidence type="ECO:0000313" key="17">
    <source>
        <dbReference type="Proteomes" id="UP000054721"/>
    </source>
</evidence>
<sequence length="621" mass="70505">MRSLFLKCTVYILLLNFLSFGNVVCEENFEDVLDAGEMNKSKIEDPFGYEAIKLLHRKMDDDRSGSVDLNESIDFVKEELQIQDKDRVVRRQKVFHQNNDEYITVDDLWYRWILSEGAVVCDFTVYCLFVVVIVTSLFAVRCWNVDQTINWLINVVELPQYKEIFEKFMLNGTSLPRLASPDANYMTNVLGITNPVHRQKLQLKALDVVLFGYRPPTSSYAKDIILIALLVLAISSYWFAVLQRKSAQKKLHNLTTHLDRLKDMEQDFTNLQKKLEESQFHCQTTEGEDTGGVDCEELERKRSKALEAERALEGRLPMLRQLLIKTFELEFSRLNQEKIDNLKEMQEAREWVARAELCLLFIKVEKLRKKHSSLLSQIRSVHGSESEQIDRRLLNLKQKMERTARSLEEQQQRWSRIELLCGFSIVNSAQGNDYPEALVMKAPRPGSQIYAINSLVQSAAALQPSVAAFGAHVLPSGSGYVATSNAMKSASEVFSHSAAGWPLQNYLTRSEEVEDLIHYPTVKNDPVKNGPLTMSCDGHIKHSASWSKIADSDKLVSVSSSMSGSIGEDLADNADSKRRLKNLKSIRLVQSKKEIDGKAQCISFQVLSDLFSSNATTDPNG</sequence>
<dbReference type="SMART" id="SM00454">
    <property type="entry name" value="SAM"/>
    <property type="match status" value="1"/>
</dbReference>
<feature type="domain" description="SAM" evidence="15">
    <location>
        <begin position="143"/>
        <end position="201"/>
    </location>
</feature>
<evidence type="ECO:0000256" key="1">
    <source>
        <dbReference type="ARBA" id="ARBA00004479"/>
    </source>
</evidence>
<evidence type="ECO:0000256" key="7">
    <source>
        <dbReference type="ARBA" id="ARBA00022837"/>
    </source>
</evidence>
<keyword evidence="8 13" id="KW-1133">Transmembrane helix</keyword>
<dbReference type="Gene3D" id="1.10.287.3550">
    <property type="match status" value="1"/>
</dbReference>
<dbReference type="Gene3D" id="1.10.150.50">
    <property type="entry name" value="Transcription Factor, Ets-1"/>
    <property type="match status" value="1"/>
</dbReference>
<dbReference type="Pfam" id="PF16533">
    <property type="entry name" value="SOAR"/>
    <property type="match status" value="1"/>
</dbReference>
<evidence type="ECO:0000256" key="13">
    <source>
        <dbReference type="SAM" id="Phobius"/>
    </source>
</evidence>
<dbReference type="GO" id="GO:0005783">
    <property type="term" value="C:endoplasmic reticulum"/>
    <property type="evidence" value="ECO:0007669"/>
    <property type="project" value="TreeGrafter"/>
</dbReference>
<dbReference type="GO" id="GO:0006874">
    <property type="term" value="P:intracellular calcium ion homeostasis"/>
    <property type="evidence" value="ECO:0007669"/>
    <property type="project" value="TreeGrafter"/>
</dbReference>
<evidence type="ECO:0000256" key="14">
    <source>
        <dbReference type="SAM" id="SignalP"/>
    </source>
</evidence>
<keyword evidence="10" id="KW-0406">Ion transport</keyword>
<keyword evidence="9 12" id="KW-0175">Coiled coil</keyword>
<dbReference type="PANTHER" id="PTHR15136:SF5">
    <property type="entry name" value="STROMAL INTERACTION MOLECULE HOMOLOG"/>
    <property type="match status" value="1"/>
</dbReference>
<organism evidence="16 17">
    <name type="scientific">Trichinella nativa</name>
    <dbReference type="NCBI Taxonomy" id="6335"/>
    <lineage>
        <taxon>Eukaryota</taxon>
        <taxon>Metazoa</taxon>
        <taxon>Ecdysozoa</taxon>
        <taxon>Nematoda</taxon>
        <taxon>Enoplea</taxon>
        <taxon>Dorylaimia</taxon>
        <taxon>Trichinellida</taxon>
        <taxon>Trichinellidae</taxon>
        <taxon>Trichinella</taxon>
    </lineage>
</organism>
<dbReference type="InterPro" id="IPR013761">
    <property type="entry name" value="SAM/pointed_sf"/>
</dbReference>
<dbReference type="OrthoDB" id="9986177at2759"/>
<dbReference type="Pfam" id="PF25578">
    <property type="entry name" value="EF-hand_STIM1"/>
    <property type="match status" value="1"/>
</dbReference>
<evidence type="ECO:0000256" key="2">
    <source>
        <dbReference type="ARBA" id="ARBA00022448"/>
    </source>
</evidence>
<keyword evidence="11 13" id="KW-0472">Membrane</keyword>
<dbReference type="InterPro" id="IPR032393">
    <property type="entry name" value="SOAR_STIM1/2"/>
</dbReference>
<dbReference type="GO" id="GO:0002115">
    <property type="term" value="P:store-operated calcium entry"/>
    <property type="evidence" value="ECO:0007669"/>
    <property type="project" value="TreeGrafter"/>
</dbReference>
<dbReference type="CDD" id="cd11722">
    <property type="entry name" value="SOAR"/>
    <property type="match status" value="1"/>
</dbReference>
<protein>
    <submittedName>
        <fullName evidence="16">Stromal interaction molecule-like protein</fullName>
    </submittedName>
</protein>
<evidence type="ECO:0000259" key="15">
    <source>
        <dbReference type="PROSITE" id="PS50105"/>
    </source>
</evidence>
<evidence type="ECO:0000313" key="16">
    <source>
        <dbReference type="EMBL" id="KRZ53692.1"/>
    </source>
</evidence>
<dbReference type="SUPFAM" id="SSF47473">
    <property type="entry name" value="EF-hand"/>
    <property type="match status" value="1"/>
</dbReference>
<evidence type="ECO:0000256" key="6">
    <source>
        <dbReference type="ARBA" id="ARBA00022729"/>
    </source>
</evidence>
<dbReference type="PROSITE" id="PS50105">
    <property type="entry name" value="SAM_DOMAIN"/>
    <property type="match status" value="1"/>
</dbReference>
<dbReference type="AlphaFoldDB" id="A0A0V1L334"/>